<name>A0ACB5TB27_AMBMO</name>
<accession>A0ACB5TB27</accession>
<keyword evidence="2" id="KW-1185">Reference proteome</keyword>
<dbReference type="EMBL" id="BSXS01005919">
    <property type="protein sequence ID" value="GME84900.1"/>
    <property type="molecule type" value="Genomic_DNA"/>
</dbReference>
<proteinExistence type="predicted"/>
<comment type="caution">
    <text evidence="1">The sequence shown here is derived from an EMBL/GenBank/DDBJ whole genome shotgun (WGS) entry which is preliminary data.</text>
</comment>
<dbReference type="Proteomes" id="UP001165064">
    <property type="component" value="Unassembled WGS sequence"/>
</dbReference>
<organism evidence="1 2">
    <name type="scientific">Ambrosiozyma monospora</name>
    <name type="common">Yeast</name>
    <name type="synonym">Endomycopsis monosporus</name>
    <dbReference type="NCBI Taxonomy" id="43982"/>
    <lineage>
        <taxon>Eukaryota</taxon>
        <taxon>Fungi</taxon>
        <taxon>Dikarya</taxon>
        <taxon>Ascomycota</taxon>
        <taxon>Saccharomycotina</taxon>
        <taxon>Pichiomycetes</taxon>
        <taxon>Pichiales</taxon>
        <taxon>Pichiaceae</taxon>
        <taxon>Ambrosiozyma</taxon>
    </lineage>
</organism>
<reference evidence="1" key="1">
    <citation type="submission" date="2023-04" db="EMBL/GenBank/DDBJ databases">
        <title>Ambrosiozyma monospora NBRC 10751.</title>
        <authorList>
            <person name="Ichikawa N."/>
            <person name="Sato H."/>
            <person name="Tonouchi N."/>
        </authorList>
    </citation>
    <scope>NUCLEOTIDE SEQUENCE</scope>
    <source>
        <strain evidence="1">NBRC 10751</strain>
    </source>
</reference>
<evidence type="ECO:0000313" key="2">
    <source>
        <dbReference type="Proteomes" id="UP001165064"/>
    </source>
</evidence>
<protein>
    <submittedName>
        <fullName evidence="1">Unnamed protein product</fullName>
    </submittedName>
</protein>
<evidence type="ECO:0000313" key="1">
    <source>
        <dbReference type="EMBL" id="GME84900.1"/>
    </source>
</evidence>
<sequence>MTNTRLSDEDDKSTDSLIPTLSPENVGQQATEPHENSPLNSIGIRTGKGYGTASDSSTDKAATTTVESRHITSSDFNNANDDGMIDYESNIIEDLNDHTTDNQLLAQARREHKLKPWCKRPSLYAMCAATFFFTFSMAIGQASQTILLLSGMCRKMTLEDPDLTCDSPIVQRSSLKLQKLLIFFPCLVAMLVTTKLGKLSDHFGRKPLLLFALGCISVNQTINFIFLNPAWSNFVPWIYVCSETFASFGGSLQMIMALATAYVVDVIDPAKVSQGMGTVSASLFFGVGMGTFAGSILKLSAVQLMGLGSVLCIGNVFACLFFFPESRPHPTLPRLSKIKSSTWLMIQD</sequence>
<gene>
    <name evidence="1" type="ORF">Amon02_000719000</name>
</gene>